<evidence type="ECO:0000259" key="2">
    <source>
        <dbReference type="Pfam" id="PF01738"/>
    </source>
</evidence>
<dbReference type="Pfam" id="PF01738">
    <property type="entry name" value="DLH"/>
    <property type="match status" value="1"/>
</dbReference>
<reference evidence="3 4" key="1">
    <citation type="journal article" date="2021" name="Microbiol. Resour. Announc.">
        <title>Complete Genome Sequences of Two Rhodococcus sp. Strains with Large and Linear Chromosomes, Isolated from Apple Rhizosphere.</title>
        <authorList>
            <person name="Benning S."/>
            <person name="Brugnone N."/>
            <person name="Siani R."/>
            <person name="Kublik S."/>
            <person name="Schloter M."/>
            <person name="Rad V."/>
        </authorList>
    </citation>
    <scope>NUCLEOTIDE SEQUENCE [LARGE SCALE GENOMIC DNA]</scope>
    <source>
        <strain evidence="3 4">R79</strain>
    </source>
</reference>
<dbReference type="GO" id="GO:0016787">
    <property type="term" value="F:hydrolase activity"/>
    <property type="evidence" value="ECO:0007669"/>
    <property type="project" value="UniProtKB-KW"/>
</dbReference>
<name>A0A974W799_9NOCA</name>
<organism evidence="3 4">
    <name type="scientific">Rhodococcus pseudokoreensis</name>
    <dbReference type="NCBI Taxonomy" id="2811421"/>
    <lineage>
        <taxon>Bacteria</taxon>
        <taxon>Bacillati</taxon>
        <taxon>Actinomycetota</taxon>
        <taxon>Actinomycetes</taxon>
        <taxon>Mycobacteriales</taxon>
        <taxon>Nocardiaceae</taxon>
        <taxon>Rhodococcus</taxon>
    </lineage>
</organism>
<evidence type="ECO:0000313" key="3">
    <source>
        <dbReference type="EMBL" id="QSE92578.1"/>
    </source>
</evidence>
<evidence type="ECO:0000256" key="1">
    <source>
        <dbReference type="SAM" id="MobiDB-lite"/>
    </source>
</evidence>
<reference evidence="3 4" key="2">
    <citation type="journal article" date="2022" name="Arch. Microbiol.">
        <title>Rhodococcus pseudokoreensis sp. nov. isolated from the rhizosphere of young M26 apple rootstocks.</title>
        <authorList>
            <person name="Kampfer P."/>
            <person name="Glaeser S.P."/>
            <person name="Blom J."/>
            <person name="Wolf J."/>
            <person name="Benning S."/>
            <person name="Schloter M."/>
            <person name="Neumann-Schaal M."/>
        </authorList>
    </citation>
    <scope>NUCLEOTIDE SEQUENCE [LARGE SCALE GENOMIC DNA]</scope>
    <source>
        <strain evidence="3 4">R79</strain>
    </source>
</reference>
<dbReference type="PANTHER" id="PTHR46623:SF6">
    <property type="entry name" value="ALPHA_BETA-HYDROLASES SUPERFAMILY PROTEIN"/>
    <property type="match status" value="1"/>
</dbReference>
<dbReference type="InterPro" id="IPR002925">
    <property type="entry name" value="Dienelactn_hydro"/>
</dbReference>
<dbReference type="EMBL" id="CP070619">
    <property type="protein sequence ID" value="QSE92578.1"/>
    <property type="molecule type" value="Genomic_DNA"/>
</dbReference>
<evidence type="ECO:0000313" key="4">
    <source>
        <dbReference type="Proteomes" id="UP000662986"/>
    </source>
</evidence>
<dbReference type="Proteomes" id="UP000662986">
    <property type="component" value="Chromosome"/>
</dbReference>
<protein>
    <submittedName>
        <fullName evidence="3">Dienelactone hydrolase family protein</fullName>
    </submittedName>
</protein>
<dbReference type="InterPro" id="IPR029058">
    <property type="entry name" value="AB_hydrolase_fold"/>
</dbReference>
<dbReference type="Gene3D" id="3.40.50.1820">
    <property type="entry name" value="alpha/beta hydrolase"/>
    <property type="match status" value="1"/>
</dbReference>
<keyword evidence="4" id="KW-1185">Reference proteome</keyword>
<feature type="domain" description="Dienelactone hydrolase" evidence="2">
    <location>
        <begin position="56"/>
        <end position="278"/>
    </location>
</feature>
<accession>A0A974W799</accession>
<sequence>MVEPLEATPRGLSTSSFRAASPHDPHRTQPAPTSGREETYVAHNFDSRFVTVDGLRAHLVTPADATSGNAPAVLLLPMITGIGEQVREFAELIAGETGAIALTWDPWHGKSSDDTPFEELHELHAQLDDATVLDEQQRLVDYLTTEHGVSSVGVIGWCLGGRFALILGARDPRIESVVAYHPTLPGEIQPHHSIDAVAAAADIPAPVMVHYPGKDSLVPRENFLSLQAALQGRDTDAPTIVHLYPRAKHGFSDSRRHNEQVNADAWAMSWPQTLDFLRVSARLREPAV</sequence>
<dbReference type="SUPFAM" id="SSF53474">
    <property type="entry name" value="alpha/beta-Hydrolases"/>
    <property type="match status" value="1"/>
</dbReference>
<dbReference type="InterPro" id="IPR051049">
    <property type="entry name" value="Dienelactone_hydrolase-like"/>
</dbReference>
<feature type="region of interest" description="Disordered" evidence="1">
    <location>
        <begin position="1"/>
        <end position="36"/>
    </location>
</feature>
<gene>
    <name evidence="3" type="ORF">JWS13_30200</name>
</gene>
<dbReference type="PANTHER" id="PTHR46623">
    <property type="entry name" value="CARBOXYMETHYLENEBUTENOLIDASE-RELATED"/>
    <property type="match status" value="1"/>
</dbReference>
<proteinExistence type="predicted"/>
<keyword evidence="3" id="KW-0378">Hydrolase</keyword>